<keyword evidence="1" id="KW-1133">Transmembrane helix</keyword>
<gene>
    <name evidence="2" type="ORF">ACFQEU_05380</name>
</gene>
<feature type="transmembrane region" description="Helical" evidence="1">
    <location>
        <begin position="21"/>
        <end position="43"/>
    </location>
</feature>
<sequence length="91" mass="9845">MDYDVESETTSERSPIRRVGGVLRSLVSYALFALGILAFWSFFAPFLDVPALAWHAVILPEIVAPTEGDAIVNVTPLIAGVVTCVAGVWLR</sequence>
<evidence type="ECO:0000313" key="3">
    <source>
        <dbReference type="Proteomes" id="UP001596442"/>
    </source>
</evidence>
<dbReference type="Proteomes" id="UP001596442">
    <property type="component" value="Unassembled WGS sequence"/>
</dbReference>
<dbReference type="AlphaFoldDB" id="A0ABD5S929"/>
<evidence type="ECO:0000256" key="1">
    <source>
        <dbReference type="SAM" id="Phobius"/>
    </source>
</evidence>
<proteinExistence type="predicted"/>
<evidence type="ECO:0000313" key="2">
    <source>
        <dbReference type="EMBL" id="MFC6752898.1"/>
    </source>
</evidence>
<comment type="caution">
    <text evidence="2">The sequence shown here is derived from an EMBL/GenBank/DDBJ whole genome shotgun (WGS) entry which is preliminary data.</text>
</comment>
<feature type="transmembrane region" description="Helical" evidence="1">
    <location>
        <begin position="70"/>
        <end position="90"/>
    </location>
</feature>
<keyword evidence="1" id="KW-0812">Transmembrane</keyword>
<keyword evidence="3" id="KW-1185">Reference proteome</keyword>
<dbReference type="RefSeq" id="WP_379780017.1">
    <property type="nucleotide sequence ID" value="NZ_JBHSWW010000048.1"/>
</dbReference>
<keyword evidence="1" id="KW-0472">Membrane</keyword>
<organism evidence="2 3">
    <name type="scientific">Halorubrum tibetense</name>
    <dbReference type="NCBI Taxonomy" id="175631"/>
    <lineage>
        <taxon>Archaea</taxon>
        <taxon>Methanobacteriati</taxon>
        <taxon>Methanobacteriota</taxon>
        <taxon>Stenosarchaea group</taxon>
        <taxon>Halobacteria</taxon>
        <taxon>Halobacteriales</taxon>
        <taxon>Haloferacaceae</taxon>
        <taxon>Halorubrum</taxon>
    </lineage>
</organism>
<name>A0ABD5S929_9EURY</name>
<protein>
    <submittedName>
        <fullName evidence="2">Uncharacterized protein</fullName>
    </submittedName>
</protein>
<accession>A0ABD5S929</accession>
<dbReference type="EMBL" id="JBHSWW010000048">
    <property type="protein sequence ID" value="MFC6752898.1"/>
    <property type="molecule type" value="Genomic_DNA"/>
</dbReference>
<reference evidence="2 3" key="1">
    <citation type="journal article" date="2019" name="Int. J. Syst. Evol. Microbiol.">
        <title>The Global Catalogue of Microorganisms (GCM) 10K type strain sequencing project: providing services to taxonomists for standard genome sequencing and annotation.</title>
        <authorList>
            <consortium name="The Broad Institute Genomics Platform"/>
            <consortium name="The Broad Institute Genome Sequencing Center for Infectious Disease"/>
            <person name="Wu L."/>
            <person name="Ma J."/>
        </authorList>
    </citation>
    <scope>NUCLEOTIDE SEQUENCE [LARGE SCALE GENOMIC DNA]</scope>
    <source>
        <strain evidence="2 3">CGMCC 1.3239</strain>
    </source>
</reference>